<dbReference type="RefSeq" id="WP_177204890.1">
    <property type="nucleotide sequence ID" value="NZ_FOXS01000010.1"/>
</dbReference>
<keyword evidence="2" id="KW-1185">Reference proteome</keyword>
<dbReference type="Proteomes" id="UP000199029">
    <property type="component" value="Unassembled WGS sequence"/>
</dbReference>
<gene>
    <name evidence="1" type="ORF">SAMN04515668_4813</name>
</gene>
<dbReference type="AlphaFoldDB" id="A0A1I6BND1"/>
<name>A0A1I6BND1_HYMAR</name>
<evidence type="ECO:0000313" key="1">
    <source>
        <dbReference type="EMBL" id="SFQ82440.1"/>
    </source>
</evidence>
<sequence length="52" mass="5989">MSTLRYNNVNQTWNNQWESRRVSLVFTCKIGNGKAQSRRAAASSDEERRVGD</sequence>
<dbReference type="STRING" id="1227077.SAMN04515668_4813"/>
<dbReference type="EMBL" id="FOXS01000010">
    <property type="protein sequence ID" value="SFQ82440.1"/>
    <property type="molecule type" value="Genomic_DNA"/>
</dbReference>
<proteinExistence type="predicted"/>
<accession>A0A1I6BND1</accession>
<organism evidence="1 2">
    <name type="scientific">Hymenobacter arizonensis</name>
    <name type="common">Siccationidurans arizonensis</name>
    <dbReference type="NCBI Taxonomy" id="1227077"/>
    <lineage>
        <taxon>Bacteria</taxon>
        <taxon>Pseudomonadati</taxon>
        <taxon>Bacteroidota</taxon>
        <taxon>Cytophagia</taxon>
        <taxon>Cytophagales</taxon>
        <taxon>Hymenobacteraceae</taxon>
        <taxon>Hymenobacter</taxon>
    </lineage>
</organism>
<reference evidence="2" key="1">
    <citation type="submission" date="2016-10" db="EMBL/GenBank/DDBJ databases">
        <authorList>
            <person name="Varghese N."/>
            <person name="Submissions S."/>
        </authorList>
    </citation>
    <scope>NUCLEOTIDE SEQUENCE [LARGE SCALE GENOMIC DNA]</scope>
    <source>
        <strain evidence="2">OR362-8,ATCC BAA-1266,JCM 13504</strain>
    </source>
</reference>
<protein>
    <submittedName>
        <fullName evidence="1">Uncharacterized protein</fullName>
    </submittedName>
</protein>
<evidence type="ECO:0000313" key="2">
    <source>
        <dbReference type="Proteomes" id="UP000199029"/>
    </source>
</evidence>